<dbReference type="Pfam" id="PF00989">
    <property type="entry name" value="PAS"/>
    <property type="match status" value="1"/>
</dbReference>
<keyword evidence="6" id="KW-0285">Flavoprotein</keyword>
<dbReference type="InterPro" id="IPR011102">
    <property type="entry name" value="Sig_transdc_His_kinase_HWE"/>
</dbReference>
<dbReference type="SMART" id="SM00091">
    <property type="entry name" value="PAS"/>
    <property type="match status" value="2"/>
</dbReference>
<dbReference type="PROSITE" id="PS50112">
    <property type="entry name" value="PAS"/>
    <property type="match status" value="1"/>
</dbReference>
<evidence type="ECO:0000259" key="18">
    <source>
        <dbReference type="PROSITE" id="PS50113"/>
    </source>
</evidence>
<dbReference type="PANTHER" id="PTHR41523:SF8">
    <property type="entry name" value="ETHYLENE RESPONSE SENSOR PROTEIN"/>
    <property type="match status" value="1"/>
</dbReference>
<keyword evidence="13" id="KW-0157">Chromophore</keyword>
<dbReference type="PANTHER" id="PTHR41523">
    <property type="entry name" value="TWO-COMPONENT SYSTEM SENSOR PROTEIN"/>
    <property type="match status" value="1"/>
</dbReference>
<dbReference type="EC" id="2.7.13.3" evidence="2"/>
<keyword evidence="5" id="KW-0716">Sensory transduction</keyword>
<comment type="caution">
    <text evidence="19">The sequence shown here is derived from an EMBL/GenBank/DDBJ whole genome shotgun (WGS) entry which is preliminary data.</text>
</comment>
<dbReference type="Proteomes" id="UP000698242">
    <property type="component" value="Unassembled WGS sequence"/>
</dbReference>
<evidence type="ECO:0000256" key="12">
    <source>
        <dbReference type="ARBA" id="ARBA00022840"/>
    </source>
</evidence>
<keyword evidence="11" id="KW-0418">Kinase</keyword>
<dbReference type="AlphaFoldDB" id="A0A921NU99"/>
<organism evidence="19 20">
    <name type="scientific">Profundibacterium mesophilum KAUST100406-0324</name>
    <dbReference type="NCBI Taxonomy" id="1037889"/>
    <lineage>
        <taxon>Bacteria</taxon>
        <taxon>Pseudomonadati</taxon>
        <taxon>Pseudomonadota</taxon>
        <taxon>Alphaproteobacteria</taxon>
        <taxon>Rhodobacterales</taxon>
        <taxon>Roseobacteraceae</taxon>
        <taxon>Profundibacterium</taxon>
    </lineage>
</organism>
<evidence type="ECO:0000256" key="2">
    <source>
        <dbReference type="ARBA" id="ARBA00012438"/>
    </source>
</evidence>
<protein>
    <recommendedName>
        <fullName evidence="2">histidine kinase</fullName>
        <ecNumber evidence="2">2.7.13.3</ecNumber>
    </recommendedName>
</protein>
<evidence type="ECO:0000256" key="3">
    <source>
        <dbReference type="ARBA" id="ARBA00022543"/>
    </source>
</evidence>
<sequence length="671" mass="72805">MLFEARGGPARPGKTVPTCDLRDRLERDGDAGFPSGWPPRLSAALDIALASPHPVWICWGEDRRLFYNDACSVILGPRHPQAFGAPGAEGFGPLWSRIAGQIAGILEAQVPPCAEADHISLAETGAGEGHGAQPECHYALSFTPIGALDSPPEGVLCMMSDVTQLRSDAQRAALDAKHPRSAPDAAPDADEDAGPRGEADLEETGRALEIAQERIELELSAGTVIGTWVWNLQDGTFTADERFARTFGLDPAAARTGLPLAQAVRIIHPEDRDQVDRLIERAMREGGDYRARYRTRHADGQYRWVEACGHCEQDAAGQPIRFPRVLIDIEKHLRVETALRRREADLALLLDATADAFYAVDTEGRTTRCNAAFLRMLGFNGPEEVVGRKLHDVIHHSHPDGSHYAHEDCPIYRVAGTGEVAHVDHELFFRTDGTSFPVEYWVQPVFWEGALQGAVCTILDISERRQAEDSRQLLLRELNHRIKNLFSITASMIQMTARSASSVDEMAQALRGRVLSLSRAHDLITTAISRTDDPDAPSDLAQLIETVMAPHIGTRPGALSAAGPALPIGPSATTSLALILHELATNAVKYGALSEPRGTVSITWTRNDAGLTLEWRESGGPGLEGAPTRRGFGSRLARLSATGQLGGDIRYDWAPDGVRIELTVAATSLVL</sequence>
<dbReference type="CDD" id="cd00130">
    <property type="entry name" value="PAS"/>
    <property type="match status" value="2"/>
</dbReference>
<dbReference type="GO" id="GO:0009881">
    <property type="term" value="F:photoreceptor activity"/>
    <property type="evidence" value="ECO:0007669"/>
    <property type="project" value="UniProtKB-KW"/>
</dbReference>
<dbReference type="InterPro" id="IPR036890">
    <property type="entry name" value="HATPase_C_sf"/>
</dbReference>
<keyword evidence="20" id="KW-1185">Reference proteome</keyword>
<evidence type="ECO:0000256" key="16">
    <source>
        <dbReference type="SAM" id="MobiDB-lite"/>
    </source>
</evidence>
<evidence type="ECO:0000256" key="13">
    <source>
        <dbReference type="ARBA" id="ARBA00022991"/>
    </source>
</evidence>
<evidence type="ECO:0000256" key="10">
    <source>
        <dbReference type="ARBA" id="ARBA00022741"/>
    </source>
</evidence>
<dbReference type="SUPFAM" id="SSF55785">
    <property type="entry name" value="PYP-like sensor domain (PAS domain)"/>
    <property type="match status" value="2"/>
</dbReference>
<evidence type="ECO:0000313" key="20">
    <source>
        <dbReference type="Proteomes" id="UP000698242"/>
    </source>
</evidence>
<evidence type="ECO:0000256" key="5">
    <source>
        <dbReference type="ARBA" id="ARBA00022606"/>
    </source>
</evidence>
<dbReference type="InterPro" id="IPR035965">
    <property type="entry name" value="PAS-like_dom_sf"/>
</dbReference>
<proteinExistence type="predicted"/>
<keyword evidence="3" id="KW-0600">Photoreceptor protein</keyword>
<dbReference type="EMBL" id="APKE01000011">
    <property type="protein sequence ID" value="KAF0676759.1"/>
    <property type="molecule type" value="Genomic_DNA"/>
</dbReference>
<feature type="domain" description="PAC" evidence="18">
    <location>
        <begin position="289"/>
        <end position="341"/>
    </location>
</feature>
<keyword evidence="7" id="KW-0288">FMN</keyword>
<dbReference type="GO" id="GO:0032259">
    <property type="term" value="P:methylation"/>
    <property type="evidence" value="ECO:0007669"/>
    <property type="project" value="UniProtKB-KW"/>
</dbReference>
<feature type="domain" description="PAS" evidence="17">
    <location>
        <begin position="342"/>
        <end position="395"/>
    </location>
</feature>
<dbReference type="Pfam" id="PF07536">
    <property type="entry name" value="HWE_HK"/>
    <property type="match status" value="1"/>
</dbReference>
<dbReference type="PROSITE" id="PS50113">
    <property type="entry name" value="PAC"/>
    <property type="match status" value="2"/>
</dbReference>
<dbReference type="GO" id="GO:0005524">
    <property type="term" value="F:ATP binding"/>
    <property type="evidence" value="ECO:0007669"/>
    <property type="project" value="UniProtKB-KW"/>
</dbReference>
<dbReference type="OrthoDB" id="9816309at2"/>
<name>A0A921NU99_9RHOB</name>
<feature type="region of interest" description="Disordered" evidence="16">
    <location>
        <begin position="170"/>
        <end position="200"/>
    </location>
</feature>
<dbReference type="SUPFAM" id="SSF55874">
    <property type="entry name" value="ATPase domain of HSP90 chaperone/DNA topoisomerase II/histidine kinase"/>
    <property type="match status" value="1"/>
</dbReference>
<keyword evidence="12" id="KW-0067">ATP-binding</keyword>
<accession>A0A921NU99</accession>
<dbReference type="Gene3D" id="3.30.450.20">
    <property type="entry name" value="PAS domain"/>
    <property type="match status" value="3"/>
</dbReference>
<keyword evidence="10" id="KW-0547">Nucleotide-binding</keyword>
<dbReference type="InterPro" id="IPR013767">
    <property type="entry name" value="PAS_fold"/>
</dbReference>
<dbReference type="InterPro" id="IPR000700">
    <property type="entry name" value="PAS-assoc_C"/>
</dbReference>
<dbReference type="RefSeq" id="WP_159964270.1">
    <property type="nucleotide sequence ID" value="NZ_APKE01000011.1"/>
</dbReference>
<feature type="domain" description="PAC" evidence="18">
    <location>
        <begin position="421"/>
        <end position="473"/>
    </location>
</feature>
<evidence type="ECO:0000256" key="8">
    <source>
        <dbReference type="ARBA" id="ARBA00022679"/>
    </source>
</evidence>
<keyword evidence="14" id="KW-0843">Virulence</keyword>
<keyword evidence="19" id="KW-0489">Methyltransferase</keyword>
<keyword evidence="4" id="KW-0597">Phosphoprotein</keyword>
<dbReference type="GO" id="GO:0004673">
    <property type="term" value="F:protein histidine kinase activity"/>
    <property type="evidence" value="ECO:0007669"/>
    <property type="project" value="UniProtKB-EC"/>
</dbReference>
<dbReference type="SMART" id="SM00086">
    <property type="entry name" value="PAC"/>
    <property type="match status" value="2"/>
</dbReference>
<evidence type="ECO:0000256" key="9">
    <source>
        <dbReference type="ARBA" id="ARBA00022737"/>
    </source>
</evidence>
<evidence type="ECO:0000256" key="4">
    <source>
        <dbReference type="ARBA" id="ARBA00022553"/>
    </source>
</evidence>
<evidence type="ECO:0000256" key="15">
    <source>
        <dbReference type="ARBA" id="ARBA00023170"/>
    </source>
</evidence>
<evidence type="ECO:0000256" key="1">
    <source>
        <dbReference type="ARBA" id="ARBA00000085"/>
    </source>
</evidence>
<dbReference type="InterPro" id="IPR001610">
    <property type="entry name" value="PAC"/>
</dbReference>
<evidence type="ECO:0000256" key="7">
    <source>
        <dbReference type="ARBA" id="ARBA00022643"/>
    </source>
</evidence>
<keyword evidence="8 19" id="KW-0808">Transferase</keyword>
<gene>
    <name evidence="19" type="ORF">PMES_00845</name>
</gene>
<evidence type="ECO:0000256" key="6">
    <source>
        <dbReference type="ARBA" id="ARBA00022630"/>
    </source>
</evidence>
<comment type="catalytic activity">
    <reaction evidence="1">
        <text>ATP + protein L-histidine = ADP + protein N-phospho-L-histidine.</text>
        <dbReference type="EC" id="2.7.13.3"/>
    </reaction>
</comment>
<keyword evidence="9" id="KW-0677">Repeat</keyword>
<evidence type="ECO:0000313" key="19">
    <source>
        <dbReference type="EMBL" id="KAF0676759.1"/>
    </source>
</evidence>
<dbReference type="GO" id="GO:0006355">
    <property type="term" value="P:regulation of DNA-templated transcription"/>
    <property type="evidence" value="ECO:0007669"/>
    <property type="project" value="InterPro"/>
</dbReference>
<keyword evidence="15" id="KW-0675">Receptor</keyword>
<dbReference type="NCBIfam" id="TIGR00229">
    <property type="entry name" value="sensory_box"/>
    <property type="match status" value="2"/>
</dbReference>
<dbReference type="InterPro" id="IPR000014">
    <property type="entry name" value="PAS"/>
</dbReference>
<dbReference type="InterPro" id="IPR013655">
    <property type="entry name" value="PAS_fold_3"/>
</dbReference>
<evidence type="ECO:0000256" key="14">
    <source>
        <dbReference type="ARBA" id="ARBA00023026"/>
    </source>
</evidence>
<dbReference type="SMART" id="SM00911">
    <property type="entry name" value="HWE_HK"/>
    <property type="match status" value="1"/>
</dbReference>
<dbReference type="Pfam" id="PF08447">
    <property type="entry name" value="PAS_3"/>
    <property type="match status" value="1"/>
</dbReference>
<dbReference type="GO" id="GO:0008168">
    <property type="term" value="F:methyltransferase activity"/>
    <property type="evidence" value="ECO:0007669"/>
    <property type="project" value="UniProtKB-KW"/>
</dbReference>
<evidence type="ECO:0000259" key="17">
    <source>
        <dbReference type="PROSITE" id="PS50112"/>
    </source>
</evidence>
<dbReference type="Gene3D" id="3.30.565.10">
    <property type="entry name" value="Histidine kinase-like ATPase, C-terminal domain"/>
    <property type="match status" value="1"/>
</dbReference>
<reference evidence="19" key="1">
    <citation type="submission" date="2013-03" db="EMBL/GenBank/DDBJ databases">
        <title>Genome Sequence of the Profundibacterium mesophilum strain KAUST100406-0324T from Red Sea, a novel genus in the family Rhodobacteraceae.</title>
        <authorList>
            <person name="Essack M."/>
            <person name="Alam I."/>
            <person name="Lafi F."/>
            <person name="Alawi W."/>
            <person name="Kamanu F."/>
            <person name="Al-Suwailem A."/>
            <person name="Lee O.O."/>
            <person name="Xu Y."/>
            <person name="Bajic V."/>
            <person name="Qian P.-Y."/>
            <person name="Archer J."/>
        </authorList>
    </citation>
    <scope>NUCLEOTIDE SEQUENCE</scope>
    <source>
        <strain evidence="19">KAUST100406-0324</strain>
    </source>
</reference>
<evidence type="ECO:0000256" key="11">
    <source>
        <dbReference type="ARBA" id="ARBA00022777"/>
    </source>
</evidence>